<protein>
    <submittedName>
        <fullName evidence="1">Uncharacterized protein</fullName>
    </submittedName>
</protein>
<accession>A0A0W0UL52</accession>
<organism evidence="1 2">
    <name type="scientific">Legionella jamestowniensis</name>
    <dbReference type="NCBI Taxonomy" id="455"/>
    <lineage>
        <taxon>Bacteria</taxon>
        <taxon>Pseudomonadati</taxon>
        <taxon>Pseudomonadota</taxon>
        <taxon>Gammaproteobacteria</taxon>
        <taxon>Legionellales</taxon>
        <taxon>Legionellaceae</taxon>
        <taxon>Legionella</taxon>
    </lineage>
</organism>
<proteinExistence type="predicted"/>
<name>A0A0W0UL52_9GAMM</name>
<comment type="caution">
    <text evidence="1">The sequence shown here is derived from an EMBL/GenBank/DDBJ whole genome shotgun (WGS) entry which is preliminary data.</text>
</comment>
<dbReference type="EMBL" id="LNYG01000013">
    <property type="protein sequence ID" value="KTD08602.1"/>
    <property type="molecule type" value="Genomic_DNA"/>
</dbReference>
<dbReference type="AlphaFoldDB" id="A0A0W0UL52"/>
<reference evidence="1 2" key="1">
    <citation type="submission" date="2015-11" db="EMBL/GenBank/DDBJ databases">
        <title>Genomic analysis of 38 Legionella species identifies large and diverse effector repertoires.</title>
        <authorList>
            <person name="Burstein D."/>
            <person name="Amaro F."/>
            <person name="Zusman T."/>
            <person name="Lifshitz Z."/>
            <person name="Cohen O."/>
            <person name="Gilbert J.A."/>
            <person name="Pupko T."/>
            <person name="Shuman H.A."/>
            <person name="Segal G."/>
        </authorList>
    </citation>
    <scope>NUCLEOTIDE SEQUENCE [LARGE SCALE GENOMIC DNA]</scope>
    <source>
        <strain evidence="1 2">JA-26-G1-E2</strain>
    </source>
</reference>
<evidence type="ECO:0000313" key="2">
    <source>
        <dbReference type="Proteomes" id="UP000054715"/>
    </source>
</evidence>
<evidence type="ECO:0000313" key="1">
    <source>
        <dbReference type="EMBL" id="KTD08602.1"/>
    </source>
</evidence>
<dbReference type="Proteomes" id="UP000054715">
    <property type="component" value="Unassembled WGS sequence"/>
</dbReference>
<gene>
    <name evidence="1" type="ORF">Ljam_2797</name>
</gene>
<sequence length="60" mass="6658">MQRPAKPCTPVRFRPQPPRLDAQVAKQVDARDLKSLGPKVRAGSTPALGTILLFYVCNPW</sequence>